<evidence type="ECO:0000313" key="3">
    <source>
        <dbReference type="Proteomes" id="UP000049828"/>
    </source>
</evidence>
<dbReference type="RefSeq" id="WP_055040060.1">
    <property type="nucleotide sequence ID" value="NZ_CVRS01000088.1"/>
</dbReference>
<dbReference type="EMBL" id="CVRS01000088">
    <property type="protein sequence ID" value="CRL41098.1"/>
    <property type="molecule type" value="Genomic_DNA"/>
</dbReference>
<dbReference type="AlphaFoldDB" id="A0A0M6WUG7"/>
<name>A0A0M6WUG7_9FIRM</name>
<reference evidence="3" key="1">
    <citation type="submission" date="2015-05" db="EMBL/GenBank/DDBJ databases">
        <authorList>
            <consortium name="Pathogen Informatics"/>
        </authorList>
    </citation>
    <scope>NUCLEOTIDE SEQUENCE [LARGE SCALE GENOMIC DNA]</scope>
    <source>
        <strain evidence="3">L1-83</strain>
    </source>
</reference>
<feature type="region of interest" description="Disordered" evidence="1">
    <location>
        <begin position="350"/>
        <end position="376"/>
    </location>
</feature>
<gene>
    <name evidence="2" type="ORF">RIL183_28351</name>
</gene>
<dbReference type="OrthoDB" id="95423at2"/>
<protein>
    <recommendedName>
        <fullName evidence="4">Gp5/Type VI secretion system Vgr protein OB-fold domain-containing protein</fullName>
    </recommendedName>
</protein>
<keyword evidence="3" id="KW-1185">Reference proteome</keyword>
<feature type="compositionally biased region" description="Basic and acidic residues" evidence="1">
    <location>
        <begin position="366"/>
        <end position="376"/>
    </location>
</feature>
<dbReference type="Gene3D" id="3.55.50.10">
    <property type="entry name" value="Baseplate protein-like domains"/>
    <property type="match status" value="1"/>
</dbReference>
<feature type="compositionally biased region" description="Low complexity" evidence="1">
    <location>
        <begin position="350"/>
        <end position="365"/>
    </location>
</feature>
<dbReference type="SUPFAM" id="SSF69279">
    <property type="entry name" value="Phage tail proteins"/>
    <property type="match status" value="1"/>
</dbReference>
<dbReference type="Proteomes" id="UP000049828">
    <property type="component" value="Unassembled WGS sequence"/>
</dbReference>
<sequence>MRAVRIETSPFQILSLVEFESILKKNQHGCAKISGYISAEEKNRIMAMISEETWAHIWFYDETGGKNILFCGYIEDLRIHAEADTFLLTVLLKTGTGKMDMGEHIGVYQNAATSYQKILETIVQGYTDGKLLMGTEAGNIGKMVVQYKETDWEFAKRLAAQKNTVLMANEKSAGVKYTFGIIEEAGRELLSYESYSIVNLIGEYQIKKNCGMTESDAVAYKVKTREIFYLGDAVCFLGKNYVVGEVERKWEGNEIYNYYLLETKGELRQMPYGNKKIIGASLKGNVTSVKKDTVKVVLMEDETGGWAGQKWFAYSTIYSSPDGTGWYCMPEKGDSVRLYFPNENEAESYVNSSVNEQSSNSSSRSNPDEKSIKNKQGKEVLFKPDRLVFTNNKGMSIEIVDDEGILIESDKSITIKAKENIGIISMEQGVEMSAPEKIAFQQGSTMLELADDINVQGGRVNMQ</sequence>
<organism evidence="2 3">
    <name type="scientific">Roseburia inulinivorans</name>
    <dbReference type="NCBI Taxonomy" id="360807"/>
    <lineage>
        <taxon>Bacteria</taxon>
        <taxon>Bacillati</taxon>
        <taxon>Bacillota</taxon>
        <taxon>Clostridia</taxon>
        <taxon>Lachnospirales</taxon>
        <taxon>Lachnospiraceae</taxon>
        <taxon>Roseburia</taxon>
    </lineage>
</organism>
<evidence type="ECO:0000256" key="1">
    <source>
        <dbReference type="SAM" id="MobiDB-lite"/>
    </source>
</evidence>
<evidence type="ECO:0008006" key="4">
    <source>
        <dbReference type="Google" id="ProtNLM"/>
    </source>
</evidence>
<evidence type="ECO:0000313" key="2">
    <source>
        <dbReference type="EMBL" id="CRL41098.1"/>
    </source>
</evidence>
<proteinExistence type="predicted"/>
<accession>A0A0M6WUG7</accession>